<gene>
    <name evidence="1" type="ORF">UVI_02016280</name>
</gene>
<comment type="caution">
    <text evidence="1">The sequence shown here is derived from an EMBL/GenBank/DDBJ whole genome shotgun (WGS) entry which is preliminary data.</text>
</comment>
<accession>A0A1B5KRR7</accession>
<evidence type="ECO:0000313" key="2">
    <source>
        <dbReference type="Proteomes" id="UP000054053"/>
    </source>
</evidence>
<organism evidence="1 2">
    <name type="scientific">Ustilaginoidea virens</name>
    <name type="common">Rice false smut fungus</name>
    <name type="synonym">Villosiclava virens</name>
    <dbReference type="NCBI Taxonomy" id="1159556"/>
    <lineage>
        <taxon>Eukaryota</taxon>
        <taxon>Fungi</taxon>
        <taxon>Dikarya</taxon>
        <taxon>Ascomycota</taxon>
        <taxon>Pezizomycotina</taxon>
        <taxon>Sordariomycetes</taxon>
        <taxon>Hypocreomycetidae</taxon>
        <taxon>Hypocreales</taxon>
        <taxon>Clavicipitaceae</taxon>
        <taxon>Ustilaginoidea</taxon>
    </lineage>
</organism>
<dbReference type="EMBL" id="BBTG02000006">
    <property type="protein sequence ID" value="GAO13495.1"/>
    <property type="molecule type" value="Genomic_DNA"/>
</dbReference>
<protein>
    <submittedName>
        <fullName evidence="1">Uncharacterized protein</fullName>
    </submittedName>
</protein>
<dbReference type="Proteomes" id="UP000054053">
    <property type="component" value="Unassembled WGS sequence"/>
</dbReference>
<name>A0A1B5KRR7_USTVR</name>
<reference evidence="2" key="1">
    <citation type="journal article" date="2016" name="Genome Announc.">
        <title>Genome sequence of Ustilaginoidea virens IPU010, a rice pathogenic fungus causing false smut.</title>
        <authorList>
            <person name="Kumagai T."/>
            <person name="Ishii T."/>
            <person name="Terai G."/>
            <person name="Umemura M."/>
            <person name="Machida M."/>
            <person name="Asai K."/>
        </authorList>
    </citation>
    <scope>NUCLEOTIDE SEQUENCE [LARGE SCALE GENOMIC DNA]</scope>
    <source>
        <strain evidence="2">IPU010</strain>
    </source>
</reference>
<dbReference type="AlphaFoldDB" id="A0A1B5KRR7"/>
<evidence type="ECO:0000313" key="1">
    <source>
        <dbReference type="EMBL" id="GAO13495.1"/>
    </source>
</evidence>
<proteinExistence type="predicted"/>
<sequence>MKLSTSLGASLYAAIATQKIQPREYDFSDVSGAMWQGEIHPGEKLTLRGTVQDISKSIRSLSPSSEGHNYTASAPEADNEKRYVWIDDVERHYL</sequence>